<feature type="transmembrane region" description="Helical" evidence="7">
    <location>
        <begin position="196"/>
        <end position="217"/>
    </location>
</feature>
<dbReference type="CDD" id="cd17324">
    <property type="entry name" value="MFS_NepI_like"/>
    <property type="match status" value="1"/>
</dbReference>
<protein>
    <submittedName>
        <fullName evidence="9">MFS transporter</fullName>
    </submittedName>
</protein>
<accession>A0ABW3B9G9</accession>
<feature type="transmembrane region" description="Helical" evidence="7">
    <location>
        <begin position="33"/>
        <end position="52"/>
    </location>
</feature>
<feature type="region of interest" description="Disordered" evidence="6">
    <location>
        <begin position="386"/>
        <end position="417"/>
    </location>
</feature>
<feature type="transmembrane region" description="Helical" evidence="7">
    <location>
        <begin position="262"/>
        <end position="280"/>
    </location>
</feature>
<sequence>MLAFGTFAIGTCEFVLAGLLPQLSASLNVTVPTAGQVVTVFALTCAVLAPILATATAGIQRRKVLLAAAAIYFAGNVATAFAPTFTVLLLSQMVAAAGAGLFIPIASVTASALVPPEWRGRAIAIVTTGLTAATALGAPLGTVLGGMFGWRVAVLFVAALALLAMVGLVGVVPKKVNAPAPETLRARLTPLADRRVVLILATTLLAFTAVYIPYTYIAVVFEPATGGNAVRLAILMSLVGVVGTCANYVAGSLADRIGSRRVVAGALVWLAAALFLIPLATALYPAAVVMVILYGFAAFAITAPQQHRLITLKPESASVLISLNAAILYLGITMSGVLGGAGIVLVGAGRLTLIAGGIALGALLLSELAHLVARRREAARAGGAAAEVSLGHDSRESAAGGSADLERPDAPAPGTRP</sequence>
<dbReference type="InterPro" id="IPR036259">
    <property type="entry name" value="MFS_trans_sf"/>
</dbReference>
<keyword evidence="3 7" id="KW-0812">Transmembrane</keyword>
<feature type="transmembrane region" description="Helical" evidence="7">
    <location>
        <begin position="229"/>
        <end position="250"/>
    </location>
</feature>
<name>A0ABW3B9G9_9ACTN</name>
<dbReference type="InterPro" id="IPR020846">
    <property type="entry name" value="MFS_dom"/>
</dbReference>
<feature type="transmembrane region" description="Helical" evidence="7">
    <location>
        <begin position="353"/>
        <end position="373"/>
    </location>
</feature>
<evidence type="ECO:0000259" key="8">
    <source>
        <dbReference type="PROSITE" id="PS50850"/>
    </source>
</evidence>
<comment type="caution">
    <text evidence="9">The sequence shown here is derived from an EMBL/GenBank/DDBJ whole genome shotgun (WGS) entry which is preliminary data.</text>
</comment>
<dbReference type="PANTHER" id="PTHR43124:SF10">
    <property type="entry name" value="PURINE EFFLUX PUMP PBUE"/>
    <property type="match status" value="1"/>
</dbReference>
<feature type="domain" description="Major facilitator superfamily (MFS) profile" evidence="8">
    <location>
        <begin position="1"/>
        <end position="374"/>
    </location>
</feature>
<feature type="transmembrane region" description="Helical" evidence="7">
    <location>
        <begin position="64"/>
        <end position="88"/>
    </location>
</feature>
<keyword evidence="5 7" id="KW-0472">Membrane</keyword>
<dbReference type="SUPFAM" id="SSF103473">
    <property type="entry name" value="MFS general substrate transporter"/>
    <property type="match status" value="1"/>
</dbReference>
<evidence type="ECO:0000313" key="10">
    <source>
        <dbReference type="Proteomes" id="UP001596956"/>
    </source>
</evidence>
<gene>
    <name evidence="9" type="ORF">ACFQZU_00420</name>
</gene>
<feature type="transmembrane region" description="Helical" evidence="7">
    <location>
        <begin position="148"/>
        <end position="172"/>
    </location>
</feature>
<evidence type="ECO:0000256" key="3">
    <source>
        <dbReference type="ARBA" id="ARBA00022692"/>
    </source>
</evidence>
<evidence type="ECO:0000256" key="2">
    <source>
        <dbReference type="ARBA" id="ARBA00022475"/>
    </source>
</evidence>
<proteinExistence type="predicted"/>
<evidence type="ECO:0000313" key="9">
    <source>
        <dbReference type="EMBL" id="MFD0799785.1"/>
    </source>
</evidence>
<feature type="transmembrane region" description="Helical" evidence="7">
    <location>
        <begin position="122"/>
        <end position="142"/>
    </location>
</feature>
<feature type="transmembrane region" description="Helical" evidence="7">
    <location>
        <begin position="325"/>
        <end position="347"/>
    </location>
</feature>
<dbReference type="Pfam" id="PF07690">
    <property type="entry name" value="MFS_1"/>
    <property type="match status" value="1"/>
</dbReference>
<evidence type="ECO:0000256" key="1">
    <source>
        <dbReference type="ARBA" id="ARBA00004651"/>
    </source>
</evidence>
<keyword evidence="4 7" id="KW-1133">Transmembrane helix</keyword>
<evidence type="ECO:0000256" key="6">
    <source>
        <dbReference type="SAM" id="MobiDB-lite"/>
    </source>
</evidence>
<evidence type="ECO:0000256" key="4">
    <source>
        <dbReference type="ARBA" id="ARBA00022989"/>
    </source>
</evidence>
<feature type="transmembrane region" description="Helical" evidence="7">
    <location>
        <begin position="286"/>
        <end position="304"/>
    </location>
</feature>
<dbReference type="PANTHER" id="PTHR43124">
    <property type="entry name" value="PURINE EFFLUX PUMP PBUE"/>
    <property type="match status" value="1"/>
</dbReference>
<dbReference type="PROSITE" id="PS50850">
    <property type="entry name" value="MFS"/>
    <property type="match status" value="1"/>
</dbReference>
<reference evidence="10" key="1">
    <citation type="journal article" date="2019" name="Int. J. Syst. Evol. Microbiol.">
        <title>The Global Catalogue of Microorganisms (GCM) 10K type strain sequencing project: providing services to taxonomists for standard genome sequencing and annotation.</title>
        <authorList>
            <consortium name="The Broad Institute Genomics Platform"/>
            <consortium name="The Broad Institute Genome Sequencing Center for Infectious Disease"/>
            <person name="Wu L."/>
            <person name="Ma J."/>
        </authorList>
    </citation>
    <scope>NUCLEOTIDE SEQUENCE [LARGE SCALE GENOMIC DNA]</scope>
    <source>
        <strain evidence="10">CCUG 63369</strain>
    </source>
</reference>
<keyword evidence="10" id="KW-1185">Reference proteome</keyword>
<evidence type="ECO:0000256" key="7">
    <source>
        <dbReference type="SAM" id="Phobius"/>
    </source>
</evidence>
<dbReference type="InterPro" id="IPR011701">
    <property type="entry name" value="MFS"/>
</dbReference>
<dbReference type="Gene3D" id="1.20.1250.20">
    <property type="entry name" value="MFS general substrate transporter like domains"/>
    <property type="match status" value="2"/>
</dbReference>
<organism evidence="9 10">
    <name type="scientific">Streptomonospora algeriensis</name>
    <dbReference type="NCBI Taxonomy" id="995084"/>
    <lineage>
        <taxon>Bacteria</taxon>
        <taxon>Bacillati</taxon>
        <taxon>Actinomycetota</taxon>
        <taxon>Actinomycetes</taxon>
        <taxon>Streptosporangiales</taxon>
        <taxon>Nocardiopsidaceae</taxon>
        <taxon>Streptomonospora</taxon>
    </lineage>
</organism>
<dbReference type="Proteomes" id="UP001596956">
    <property type="component" value="Unassembled WGS sequence"/>
</dbReference>
<keyword evidence="2" id="KW-1003">Cell membrane</keyword>
<comment type="subcellular location">
    <subcellularLocation>
        <location evidence="1">Cell membrane</location>
        <topology evidence="1">Multi-pass membrane protein</topology>
    </subcellularLocation>
</comment>
<dbReference type="InterPro" id="IPR050189">
    <property type="entry name" value="MFS_Efflux_Transporters"/>
</dbReference>
<dbReference type="EMBL" id="JBHTHR010000004">
    <property type="protein sequence ID" value="MFD0799785.1"/>
    <property type="molecule type" value="Genomic_DNA"/>
</dbReference>
<evidence type="ECO:0000256" key="5">
    <source>
        <dbReference type="ARBA" id="ARBA00023136"/>
    </source>
</evidence>
<feature type="transmembrane region" description="Helical" evidence="7">
    <location>
        <begin position="94"/>
        <end position="115"/>
    </location>
</feature>